<accession>A0AAV4U662</accession>
<comment type="caution">
    <text evidence="1">The sequence shown here is derived from an EMBL/GenBank/DDBJ whole genome shotgun (WGS) entry which is preliminary data.</text>
</comment>
<evidence type="ECO:0000313" key="2">
    <source>
        <dbReference type="Proteomes" id="UP001054945"/>
    </source>
</evidence>
<dbReference type="EMBL" id="BPLR01012336">
    <property type="protein sequence ID" value="GIY53232.1"/>
    <property type="molecule type" value="Genomic_DNA"/>
</dbReference>
<evidence type="ECO:0000313" key="1">
    <source>
        <dbReference type="EMBL" id="GIY53232.1"/>
    </source>
</evidence>
<dbReference type="AlphaFoldDB" id="A0AAV4U662"/>
<protein>
    <submittedName>
        <fullName evidence="1">Uncharacterized protein</fullName>
    </submittedName>
</protein>
<proteinExistence type="predicted"/>
<dbReference type="Proteomes" id="UP001054945">
    <property type="component" value="Unassembled WGS sequence"/>
</dbReference>
<sequence>MRNVARDNSLCLIINPGSGSVDIITSSSSAISARWAIDTGFKSNPDGVMDVCAQFEESPNVAASSIESSRQLCTVREMSAPAPEAAAKDQDAFTERKTPNWISKSVCVLFPFLSNFTFGFKCAQFAESPNVSASLIELSRQWCTVREMGAPAPEAEEKDQDAFTERKTPNWISERVCILFVLLFS</sequence>
<organism evidence="1 2">
    <name type="scientific">Caerostris extrusa</name>
    <name type="common">Bark spider</name>
    <name type="synonym">Caerostris bankana</name>
    <dbReference type="NCBI Taxonomy" id="172846"/>
    <lineage>
        <taxon>Eukaryota</taxon>
        <taxon>Metazoa</taxon>
        <taxon>Ecdysozoa</taxon>
        <taxon>Arthropoda</taxon>
        <taxon>Chelicerata</taxon>
        <taxon>Arachnida</taxon>
        <taxon>Araneae</taxon>
        <taxon>Araneomorphae</taxon>
        <taxon>Entelegynae</taxon>
        <taxon>Araneoidea</taxon>
        <taxon>Araneidae</taxon>
        <taxon>Caerostris</taxon>
    </lineage>
</organism>
<name>A0AAV4U662_CAEEX</name>
<keyword evidence="2" id="KW-1185">Reference proteome</keyword>
<reference evidence="1 2" key="1">
    <citation type="submission" date="2021-06" db="EMBL/GenBank/DDBJ databases">
        <title>Caerostris extrusa draft genome.</title>
        <authorList>
            <person name="Kono N."/>
            <person name="Arakawa K."/>
        </authorList>
    </citation>
    <scope>NUCLEOTIDE SEQUENCE [LARGE SCALE GENOMIC DNA]</scope>
</reference>
<gene>
    <name evidence="1" type="ORF">CEXT_51231</name>
</gene>